<dbReference type="InterPro" id="IPR000873">
    <property type="entry name" value="AMP-dep_synth/lig_dom"/>
</dbReference>
<organism evidence="2 3">
    <name type="scientific">Prymnesium parvum</name>
    <name type="common">Toxic golden alga</name>
    <dbReference type="NCBI Taxonomy" id="97485"/>
    <lineage>
        <taxon>Eukaryota</taxon>
        <taxon>Haptista</taxon>
        <taxon>Haptophyta</taxon>
        <taxon>Prymnesiophyceae</taxon>
        <taxon>Prymnesiales</taxon>
        <taxon>Prymnesiaceae</taxon>
        <taxon>Prymnesium</taxon>
    </lineage>
</organism>
<proteinExistence type="predicted"/>
<name>A0AB34K912_PRYPA</name>
<dbReference type="Pfam" id="PF00501">
    <property type="entry name" value="AMP-binding"/>
    <property type="match status" value="1"/>
</dbReference>
<dbReference type="Proteomes" id="UP001515480">
    <property type="component" value="Unassembled WGS sequence"/>
</dbReference>
<dbReference type="GO" id="GO:0006631">
    <property type="term" value="P:fatty acid metabolic process"/>
    <property type="evidence" value="ECO:0007669"/>
    <property type="project" value="TreeGrafter"/>
</dbReference>
<sequence>MVQPAHLSRIACPTAQLAHAQRVCSKQLAKVLAAELRPRRDVALHGIESQYPLLRQSQRLLCMAQEQPSLASCVANGTPDRPALIAPQQAIQYTYEELDQRSRTLAKGLHELGYRAGSVLMSNVPNVAENIVLQVALSHIGASLATPRKGEELEALRAQHDVRGALVCDAAEAEVLPWAAGMALPTVSLEAPPDGSATIAFDSLFGCPPPRESPAAKSGTLLGIFGSAKLSNGEALALGEAAANRLGTTSSDRACVSVTLFHAFGIGSAACSAFLRSGAVVLPAVGGIKGCGDPQQRAAVTLDVLQCSRATQLFADTHTLRAMPAAEGRDLSSLRTGVVKIGSGSDFLDNVHEVPQQAGDPLALEYAGVRLIAMGKGGRH</sequence>
<dbReference type="EMBL" id="JBGBPQ010000001">
    <property type="protein sequence ID" value="KAL1529481.1"/>
    <property type="molecule type" value="Genomic_DNA"/>
</dbReference>
<protein>
    <recommendedName>
        <fullName evidence="1">AMP-dependent synthetase/ligase domain-containing protein</fullName>
    </recommendedName>
</protein>
<keyword evidence="3" id="KW-1185">Reference proteome</keyword>
<dbReference type="AlphaFoldDB" id="A0AB34K912"/>
<comment type="caution">
    <text evidence="2">The sequence shown here is derived from an EMBL/GenBank/DDBJ whole genome shotgun (WGS) entry which is preliminary data.</text>
</comment>
<dbReference type="Gene3D" id="3.40.50.12780">
    <property type="entry name" value="N-terminal domain of ligase-like"/>
    <property type="match status" value="1"/>
</dbReference>
<feature type="domain" description="AMP-dependent synthetase/ligase" evidence="1">
    <location>
        <begin position="75"/>
        <end position="146"/>
    </location>
</feature>
<dbReference type="SUPFAM" id="SSF56801">
    <property type="entry name" value="Acetyl-CoA synthetase-like"/>
    <property type="match status" value="1"/>
</dbReference>
<gene>
    <name evidence="2" type="ORF">AB1Y20_000427</name>
</gene>
<dbReference type="InterPro" id="IPR042099">
    <property type="entry name" value="ANL_N_sf"/>
</dbReference>
<evidence type="ECO:0000313" key="2">
    <source>
        <dbReference type="EMBL" id="KAL1529481.1"/>
    </source>
</evidence>
<dbReference type="GO" id="GO:0031956">
    <property type="term" value="F:medium-chain fatty acid-CoA ligase activity"/>
    <property type="evidence" value="ECO:0007669"/>
    <property type="project" value="TreeGrafter"/>
</dbReference>
<dbReference type="PANTHER" id="PTHR43201">
    <property type="entry name" value="ACYL-COA SYNTHETASE"/>
    <property type="match status" value="1"/>
</dbReference>
<evidence type="ECO:0000313" key="3">
    <source>
        <dbReference type="Proteomes" id="UP001515480"/>
    </source>
</evidence>
<accession>A0AB34K912</accession>
<dbReference type="PANTHER" id="PTHR43201:SF30">
    <property type="entry name" value="AMP-DEPENDENT SYNTHETASE_LIGASE DOMAIN-CONTAINING PROTEIN"/>
    <property type="match status" value="1"/>
</dbReference>
<evidence type="ECO:0000259" key="1">
    <source>
        <dbReference type="Pfam" id="PF00501"/>
    </source>
</evidence>
<reference evidence="2 3" key="1">
    <citation type="journal article" date="2024" name="Science">
        <title>Giant polyketide synthase enzymes in the biosynthesis of giant marine polyether toxins.</title>
        <authorList>
            <person name="Fallon T.R."/>
            <person name="Shende V.V."/>
            <person name="Wierzbicki I.H."/>
            <person name="Pendleton A.L."/>
            <person name="Watervoot N.F."/>
            <person name="Auber R.P."/>
            <person name="Gonzalez D.J."/>
            <person name="Wisecaver J.H."/>
            <person name="Moore B.S."/>
        </authorList>
    </citation>
    <scope>NUCLEOTIDE SEQUENCE [LARGE SCALE GENOMIC DNA]</scope>
    <source>
        <strain evidence="2 3">12B1</strain>
    </source>
</reference>